<evidence type="ECO:0000256" key="8">
    <source>
        <dbReference type="ARBA" id="ARBA00023002"/>
    </source>
</evidence>
<dbReference type="PANTHER" id="PTHR24300">
    <property type="entry name" value="CYTOCHROME P450 508A4-RELATED"/>
    <property type="match status" value="1"/>
</dbReference>
<evidence type="ECO:0000256" key="10">
    <source>
        <dbReference type="ARBA" id="ARBA00023033"/>
    </source>
</evidence>
<keyword evidence="5 12" id="KW-0479">Metal-binding</keyword>
<evidence type="ECO:0000256" key="7">
    <source>
        <dbReference type="ARBA" id="ARBA00022848"/>
    </source>
</evidence>
<dbReference type="PRINTS" id="PR00385">
    <property type="entry name" value="P450"/>
</dbReference>
<dbReference type="Pfam" id="PF00067">
    <property type="entry name" value="p450"/>
    <property type="match status" value="1"/>
</dbReference>
<keyword evidence="8 13" id="KW-0560">Oxidoreductase</keyword>
<dbReference type="Proteomes" id="UP001181693">
    <property type="component" value="Unassembled WGS sequence"/>
</dbReference>
<dbReference type="PROSITE" id="PS00086">
    <property type="entry name" value="CYTOCHROME_P450"/>
    <property type="match status" value="1"/>
</dbReference>
<keyword evidence="9 12" id="KW-0408">Iron</keyword>
<dbReference type="GO" id="GO:0006082">
    <property type="term" value="P:organic acid metabolic process"/>
    <property type="evidence" value="ECO:0007669"/>
    <property type="project" value="TreeGrafter"/>
</dbReference>
<keyword evidence="14" id="KW-1133">Transmembrane helix</keyword>
<accession>A0AAV2ZJQ9</accession>
<evidence type="ECO:0000256" key="6">
    <source>
        <dbReference type="ARBA" id="ARBA00022824"/>
    </source>
</evidence>
<keyword evidence="16" id="KW-1185">Reference proteome</keyword>
<keyword evidence="10 13" id="KW-0503">Monooxygenase</keyword>
<dbReference type="AlphaFoldDB" id="A0AAV2ZJQ9"/>
<dbReference type="GO" id="GO:0016712">
    <property type="term" value="F:oxidoreductase activity, acting on paired donors, with incorporation or reduction of molecular oxygen, reduced flavin or flavoprotein as one donor, and incorporation of one atom of oxygen"/>
    <property type="evidence" value="ECO:0007669"/>
    <property type="project" value="TreeGrafter"/>
</dbReference>
<dbReference type="FunFam" id="1.10.630.10:FF:000010">
    <property type="entry name" value="cytochrome P450 2W1 isoform X2"/>
    <property type="match status" value="1"/>
</dbReference>
<dbReference type="InterPro" id="IPR002401">
    <property type="entry name" value="Cyt_P450_E_grp-I"/>
</dbReference>
<dbReference type="EMBL" id="DYDO01000029">
    <property type="protein sequence ID" value="DBA13683.1"/>
    <property type="molecule type" value="Genomic_DNA"/>
</dbReference>
<sequence length="492" mass="56105">MYLPDPVTILLFIVTCVCLAIFLFAQKKDVHPNFPPGPSCLPIIGNMHIINANKPYITFHKLAEKYGSVYSLQIGPQKMVVLCGYETVKDALVNHAEEFSGRPHVPVFMDITKGQGLLFSNGNNWKAMRRFTLSTLRDFGMGKRTIEDKIREECQSLIKVFKAYKGKPFENTMIMNAAVANIIVSILLGHRFDYDDPKLRRLLVIVNDNVRIVGSPVVLLYNAFPSLVRWLPGSHREVKPNVEEMHTFVRETFTKQRNQLDVNDQRNFIDVFLVKQKEKPNPELYFNDTNLTVLVTDLFAAGMETTSTTLRWGLLLMMKYPEIQKKVQKEIEKVIGSGEPQLIHRKEMPYTDAVIHEIQRFSNILPNNVPHATTQDVTFRGFFIPKGTHVIPLLYSVLRDKDHFEKPDEFYPQHFLDSKGNFLNNEAFIPFSSGKRSCAGETLAKTELFLFFTTLLQNFTFQAPPGAKLDLTSAVGLTTPPLKHEICAIPRN</sequence>
<keyword evidence="6" id="KW-0256">Endoplasmic reticulum</keyword>
<dbReference type="GO" id="GO:0005506">
    <property type="term" value="F:iron ion binding"/>
    <property type="evidence" value="ECO:0007669"/>
    <property type="project" value="InterPro"/>
</dbReference>
<dbReference type="InterPro" id="IPR001128">
    <property type="entry name" value="Cyt_P450"/>
</dbReference>
<evidence type="ECO:0000256" key="2">
    <source>
        <dbReference type="ARBA" id="ARBA00004524"/>
    </source>
</evidence>
<dbReference type="GO" id="GO:0005737">
    <property type="term" value="C:cytoplasm"/>
    <property type="evidence" value="ECO:0007669"/>
    <property type="project" value="TreeGrafter"/>
</dbReference>
<evidence type="ECO:0000256" key="9">
    <source>
        <dbReference type="ARBA" id="ARBA00023004"/>
    </source>
</evidence>
<evidence type="ECO:0000256" key="4">
    <source>
        <dbReference type="ARBA" id="ARBA00022617"/>
    </source>
</evidence>
<proteinExistence type="inferred from homology"/>
<comment type="similarity">
    <text evidence="3 13">Belongs to the cytochrome P450 family.</text>
</comment>
<evidence type="ECO:0000256" key="5">
    <source>
        <dbReference type="ARBA" id="ARBA00022723"/>
    </source>
</evidence>
<evidence type="ECO:0000256" key="14">
    <source>
        <dbReference type="SAM" id="Phobius"/>
    </source>
</evidence>
<dbReference type="GO" id="GO:0046222">
    <property type="term" value="P:aflatoxin metabolic process"/>
    <property type="evidence" value="ECO:0007669"/>
    <property type="project" value="UniProtKB-ARBA"/>
</dbReference>
<dbReference type="InterPro" id="IPR050182">
    <property type="entry name" value="Cytochrome_P450_fam2"/>
</dbReference>
<keyword evidence="4 12" id="KW-0349">Heme</keyword>
<dbReference type="InterPro" id="IPR036396">
    <property type="entry name" value="Cyt_P450_sf"/>
</dbReference>
<dbReference type="GO" id="GO:0020037">
    <property type="term" value="F:heme binding"/>
    <property type="evidence" value="ECO:0007669"/>
    <property type="project" value="InterPro"/>
</dbReference>
<reference evidence="15" key="1">
    <citation type="thesis" date="2020" institute="ProQuest LLC" country="789 East Eisenhower Parkway, Ann Arbor, MI, USA">
        <title>Comparative Genomics and Chromosome Evolution.</title>
        <authorList>
            <person name="Mudd A.B."/>
        </authorList>
    </citation>
    <scope>NUCLEOTIDE SEQUENCE</scope>
    <source>
        <strain evidence="15">1538</strain>
        <tissue evidence="15">Blood</tissue>
    </source>
</reference>
<comment type="caution">
    <text evidence="15">The sequence shown here is derived from an EMBL/GenBank/DDBJ whole genome shotgun (WGS) entry which is preliminary data.</text>
</comment>
<dbReference type="Gene3D" id="1.10.630.10">
    <property type="entry name" value="Cytochrome P450"/>
    <property type="match status" value="1"/>
</dbReference>
<organism evidence="15 16">
    <name type="scientific">Pyxicephalus adspersus</name>
    <name type="common">African bullfrog</name>
    <dbReference type="NCBI Taxonomy" id="30357"/>
    <lineage>
        <taxon>Eukaryota</taxon>
        <taxon>Metazoa</taxon>
        <taxon>Chordata</taxon>
        <taxon>Craniata</taxon>
        <taxon>Vertebrata</taxon>
        <taxon>Euteleostomi</taxon>
        <taxon>Amphibia</taxon>
        <taxon>Batrachia</taxon>
        <taxon>Anura</taxon>
        <taxon>Neobatrachia</taxon>
        <taxon>Ranoidea</taxon>
        <taxon>Pyxicephalidae</taxon>
        <taxon>Pyxicephalinae</taxon>
        <taxon>Pyxicephalus</taxon>
    </lineage>
</organism>
<dbReference type="PANTHER" id="PTHR24300:SF302">
    <property type="entry name" value="CYTOCHROME P450"/>
    <property type="match status" value="1"/>
</dbReference>
<evidence type="ECO:0000313" key="15">
    <source>
        <dbReference type="EMBL" id="DBA13683.1"/>
    </source>
</evidence>
<keyword evidence="14" id="KW-0812">Transmembrane</keyword>
<evidence type="ECO:0000256" key="13">
    <source>
        <dbReference type="RuleBase" id="RU000461"/>
    </source>
</evidence>
<evidence type="ECO:0000313" key="16">
    <source>
        <dbReference type="Proteomes" id="UP001181693"/>
    </source>
</evidence>
<evidence type="ECO:0000256" key="1">
    <source>
        <dbReference type="ARBA" id="ARBA00001971"/>
    </source>
</evidence>
<comment type="cofactor">
    <cofactor evidence="1 12">
        <name>heme</name>
        <dbReference type="ChEBI" id="CHEBI:30413"/>
    </cofactor>
</comment>
<dbReference type="SUPFAM" id="SSF48264">
    <property type="entry name" value="Cytochrome P450"/>
    <property type="match status" value="1"/>
</dbReference>
<evidence type="ECO:0000256" key="11">
    <source>
        <dbReference type="ARBA" id="ARBA00023136"/>
    </source>
</evidence>
<dbReference type="PRINTS" id="PR00463">
    <property type="entry name" value="EP450I"/>
</dbReference>
<dbReference type="InterPro" id="IPR017972">
    <property type="entry name" value="Cyt_P450_CS"/>
</dbReference>
<keyword evidence="11 14" id="KW-0472">Membrane</keyword>
<feature type="binding site" description="axial binding residue" evidence="12">
    <location>
        <position position="438"/>
    </location>
    <ligand>
        <name>heme</name>
        <dbReference type="ChEBI" id="CHEBI:30413"/>
    </ligand>
    <ligandPart>
        <name>Fe</name>
        <dbReference type="ChEBI" id="CHEBI:18248"/>
    </ligandPart>
</feature>
<dbReference type="GO" id="GO:0006805">
    <property type="term" value="P:xenobiotic metabolic process"/>
    <property type="evidence" value="ECO:0007669"/>
    <property type="project" value="TreeGrafter"/>
</dbReference>
<gene>
    <name evidence="15" type="ORF">GDO54_018451</name>
</gene>
<evidence type="ECO:0000256" key="12">
    <source>
        <dbReference type="PIRSR" id="PIRSR602401-1"/>
    </source>
</evidence>
<feature type="transmembrane region" description="Helical" evidence="14">
    <location>
        <begin position="6"/>
        <end position="25"/>
    </location>
</feature>
<comment type="subcellular location">
    <subcellularLocation>
        <location evidence="2">Microsome membrane</location>
    </subcellularLocation>
</comment>
<evidence type="ECO:0000256" key="3">
    <source>
        <dbReference type="ARBA" id="ARBA00010617"/>
    </source>
</evidence>
<name>A0AAV2ZJQ9_PYXAD</name>
<protein>
    <submittedName>
        <fullName evidence="15">Uncharacterized protein</fullName>
    </submittedName>
</protein>
<keyword evidence="7" id="KW-0492">Microsome</keyword>